<dbReference type="AlphaFoldDB" id="A0A9E8N9A9"/>
<dbReference type="KEGG" id="dpf:ON006_21330"/>
<evidence type="ECO:0000256" key="2">
    <source>
        <dbReference type="ARBA" id="ARBA00022475"/>
    </source>
</evidence>
<feature type="transmembrane region" description="Helical" evidence="6">
    <location>
        <begin position="408"/>
        <end position="434"/>
    </location>
</feature>
<sequence length="888" mass="99843">MQPLPPRWLDKLATRICAPHLREELLGDLQERYALRYQKFGQQKAKLFYLKEVAALLRPSVIKRKSPEYPSIPFLSFEMIRNYFKIGSRVLLKNKGYSFIHLTGLSIGLWACMMVATVVIDSLSYDRKWSHANDVYRIISMNKAGAGLQERISSSPQLLAPELVKIYPEAVASSELSTTTRHFKFKKEDFNGVATQVLRADTSAWRIIDLKVLAGNPRDFVPGTNNLLISKSFADRFFPGQDPIGKIIQDIPKYGTKANDYQITGLIADLPYNSHLRADVVLLHINKPEPYEANGFITFSQNYIRMKPGTDMQAFTAKVNKWHQKFSKRTDEHGFEFQPMPDIYLHSDFAESQNVRGDARTIYIFSGIALLLLFIACVNFVNLSTAKAFARLKEAGVRRILSGSRSQLIIQLLTETLLLFGTAAIVATFLYFFSLKSVEQFLGHRLIETFTSNVPMAVDALAVVLLTALLTGLYPAWLISGFKPSNTLRGIFTSSASFRQNWLRKGLVVVQFSVSIVVLLATIVVWKQLNLMENKDLGYNTNNLLAIDNVSWDGKGDAFKGELLQIPGVVRASATLWVPTQGGGYMQREIEDPANSKQRIKVWYIAGDVDLPETMGLKLVKGRMFSHQFSTDALNADSLQKVSFEKFEQAQILQSSLLTASAAKALGVSKLDERIKNANTVPVGIIENFNNESLYEPIKPTIILAQRSPQYAGMLVRTQPGMEQRVSASIEKLWKQFYPAKLLEINNIEELLDKQYEAETRLHQLFMFFSGLTMFLSVLGIFGLVVQAAEQRSKEVGIRKVLGASVTGIVTMLSGDFVKLVVIAIVIASPLAWFGLDKWLQNYPYRTDIRWWMYVATGSTVLIITMLTVSFQAIRAALVDPVKSLRNE</sequence>
<feature type="transmembrane region" description="Helical" evidence="6">
    <location>
        <begin position="801"/>
        <end position="831"/>
    </location>
</feature>
<dbReference type="InterPro" id="IPR047699">
    <property type="entry name" value="Permease_put_prefix"/>
</dbReference>
<dbReference type="EMBL" id="CP112998">
    <property type="protein sequence ID" value="WAC10287.1"/>
    <property type="molecule type" value="Genomic_DNA"/>
</dbReference>
<evidence type="ECO:0000256" key="5">
    <source>
        <dbReference type="ARBA" id="ARBA00023136"/>
    </source>
</evidence>
<dbReference type="PANTHER" id="PTHR30572">
    <property type="entry name" value="MEMBRANE COMPONENT OF TRANSPORTER-RELATED"/>
    <property type="match status" value="1"/>
</dbReference>
<reference evidence="9" key="1">
    <citation type="submission" date="2022-11" db="EMBL/GenBank/DDBJ databases">
        <title>Dyadobacter pollutisoli sp. nov., isolated from plastic dumped soil.</title>
        <authorList>
            <person name="Kim J.M."/>
            <person name="Kim K.R."/>
            <person name="Lee J.K."/>
            <person name="Hao L."/>
            <person name="Jeon C.O."/>
        </authorList>
    </citation>
    <scope>NUCLEOTIDE SEQUENCE</scope>
    <source>
        <strain evidence="9">U1</strain>
    </source>
</reference>
<dbReference type="RefSeq" id="WP_244824382.1">
    <property type="nucleotide sequence ID" value="NZ_CP112998.1"/>
</dbReference>
<evidence type="ECO:0000259" key="8">
    <source>
        <dbReference type="Pfam" id="PF12704"/>
    </source>
</evidence>
<accession>A0A9E8N9A9</accession>
<feature type="transmembrane region" description="Helical" evidence="6">
    <location>
        <begin position="99"/>
        <end position="120"/>
    </location>
</feature>
<feature type="domain" description="ABC3 transporter permease C-terminal" evidence="7">
    <location>
        <begin position="368"/>
        <end position="482"/>
    </location>
</feature>
<keyword evidence="3 6" id="KW-0812">Transmembrane</keyword>
<dbReference type="InterPro" id="IPR025857">
    <property type="entry name" value="MacB_PCD"/>
</dbReference>
<dbReference type="NCBIfam" id="NF038404">
    <property type="entry name" value="perm_prefix_2"/>
    <property type="match status" value="1"/>
</dbReference>
<feature type="transmembrane region" description="Helical" evidence="6">
    <location>
        <begin position="851"/>
        <end position="874"/>
    </location>
</feature>
<dbReference type="InterPro" id="IPR050250">
    <property type="entry name" value="Macrolide_Exporter_MacB"/>
</dbReference>
<gene>
    <name evidence="9" type="ORF">ON006_21330</name>
</gene>
<feature type="domain" description="MacB-like periplasmic core" evidence="8">
    <location>
        <begin position="98"/>
        <end position="320"/>
    </location>
</feature>
<dbReference type="GO" id="GO:0005886">
    <property type="term" value="C:plasma membrane"/>
    <property type="evidence" value="ECO:0007669"/>
    <property type="project" value="UniProtKB-SubCell"/>
</dbReference>
<dbReference type="Pfam" id="PF02687">
    <property type="entry name" value="FtsX"/>
    <property type="match status" value="2"/>
</dbReference>
<evidence type="ECO:0000256" key="3">
    <source>
        <dbReference type="ARBA" id="ARBA00022692"/>
    </source>
</evidence>
<keyword evidence="5 6" id="KW-0472">Membrane</keyword>
<evidence type="ECO:0000259" key="7">
    <source>
        <dbReference type="Pfam" id="PF02687"/>
    </source>
</evidence>
<keyword evidence="10" id="KW-1185">Reference proteome</keyword>
<dbReference type="PANTHER" id="PTHR30572:SF18">
    <property type="entry name" value="ABC-TYPE MACROLIDE FAMILY EXPORT SYSTEM PERMEASE COMPONENT 2"/>
    <property type="match status" value="1"/>
</dbReference>
<feature type="transmembrane region" description="Helical" evidence="6">
    <location>
        <begin position="362"/>
        <end position="383"/>
    </location>
</feature>
<organism evidence="9 10">
    <name type="scientific">Dyadobacter pollutisoli</name>
    <dbReference type="NCBI Taxonomy" id="2910158"/>
    <lineage>
        <taxon>Bacteria</taxon>
        <taxon>Pseudomonadati</taxon>
        <taxon>Bacteroidota</taxon>
        <taxon>Cytophagia</taxon>
        <taxon>Cytophagales</taxon>
        <taxon>Spirosomataceae</taxon>
        <taxon>Dyadobacter</taxon>
    </lineage>
</organism>
<evidence type="ECO:0000256" key="1">
    <source>
        <dbReference type="ARBA" id="ARBA00004651"/>
    </source>
</evidence>
<evidence type="ECO:0000313" key="9">
    <source>
        <dbReference type="EMBL" id="WAC10287.1"/>
    </source>
</evidence>
<dbReference type="Proteomes" id="UP001164653">
    <property type="component" value="Chromosome"/>
</dbReference>
<evidence type="ECO:0000313" key="10">
    <source>
        <dbReference type="Proteomes" id="UP001164653"/>
    </source>
</evidence>
<keyword evidence="2" id="KW-1003">Cell membrane</keyword>
<feature type="transmembrane region" description="Helical" evidence="6">
    <location>
        <begin position="507"/>
        <end position="526"/>
    </location>
</feature>
<evidence type="ECO:0000256" key="6">
    <source>
        <dbReference type="SAM" id="Phobius"/>
    </source>
</evidence>
<dbReference type="Pfam" id="PF12704">
    <property type="entry name" value="MacB_PCD"/>
    <property type="match status" value="1"/>
</dbReference>
<proteinExistence type="predicted"/>
<dbReference type="InterPro" id="IPR003838">
    <property type="entry name" value="ABC3_permease_C"/>
</dbReference>
<feature type="domain" description="ABC3 transporter permease C-terminal" evidence="7">
    <location>
        <begin position="767"/>
        <end position="876"/>
    </location>
</feature>
<evidence type="ECO:0000256" key="4">
    <source>
        <dbReference type="ARBA" id="ARBA00022989"/>
    </source>
</evidence>
<keyword evidence="4 6" id="KW-1133">Transmembrane helix</keyword>
<protein>
    <submittedName>
        <fullName evidence="9">Permease prefix domain 2-containing transporter</fullName>
    </submittedName>
</protein>
<comment type="subcellular location">
    <subcellularLocation>
        <location evidence="1">Cell membrane</location>
        <topology evidence="1">Multi-pass membrane protein</topology>
    </subcellularLocation>
</comment>
<name>A0A9E8N9A9_9BACT</name>
<feature type="transmembrane region" description="Helical" evidence="6">
    <location>
        <begin position="454"/>
        <end position="479"/>
    </location>
</feature>
<feature type="transmembrane region" description="Helical" evidence="6">
    <location>
        <begin position="765"/>
        <end position="789"/>
    </location>
</feature>
<dbReference type="GO" id="GO:0022857">
    <property type="term" value="F:transmembrane transporter activity"/>
    <property type="evidence" value="ECO:0007669"/>
    <property type="project" value="TreeGrafter"/>
</dbReference>